<sequence length="61" mass="6499">MSPSDLSNTLSTHSLFGTLLEGVLGYQESPSVSEVTVYFAYLIPALILFFMPARSAASATV</sequence>
<dbReference type="STRING" id="549.BEE12_18615"/>
<organism evidence="2 3">
    <name type="scientific">Enterobacter agglomerans</name>
    <name type="common">Erwinia herbicola</name>
    <name type="synonym">Pantoea agglomerans</name>
    <dbReference type="NCBI Taxonomy" id="549"/>
    <lineage>
        <taxon>Bacteria</taxon>
        <taxon>Pseudomonadati</taxon>
        <taxon>Pseudomonadota</taxon>
        <taxon>Gammaproteobacteria</taxon>
        <taxon>Enterobacterales</taxon>
        <taxon>Erwiniaceae</taxon>
        <taxon>Pantoea</taxon>
        <taxon>Pantoea agglomerans group</taxon>
    </lineage>
</organism>
<dbReference type="EMBL" id="UGSO01000001">
    <property type="protein sequence ID" value="SUB16304.1"/>
    <property type="molecule type" value="Genomic_DNA"/>
</dbReference>
<name>A0A379AEJ7_ENTAG</name>
<keyword evidence="1" id="KW-0812">Transmembrane</keyword>
<evidence type="ECO:0000313" key="3">
    <source>
        <dbReference type="Proteomes" id="UP000254640"/>
    </source>
</evidence>
<evidence type="ECO:0000313" key="2">
    <source>
        <dbReference type="EMBL" id="SUB16304.1"/>
    </source>
</evidence>
<keyword evidence="3" id="KW-1185">Reference proteome</keyword>
<accession>A0A379AEJ7</accession>
<keyword evidence="1" id="KW-0472">Membrane</keyword>
<gene>
    <name evidence="2" type="primary">efeU_3</name>
    <name evidence="2" type="ORF">NCTC9381_02207</name>
</gene>
<feature type="transmembrane region" description="Helical" evidence="1">
    <location>
        <begin position="35"/>
        <end position="53"/>
    </location>
</feature>
<reference evidence="2 3" key="1">
    <citation type="submission" date="2018-06" db="EMBL/GenBank/DDBJ databases">
        <authorList>
            <consortium name="Pathogen Informatics"/>
            <person name="Doyle S."/>
        </authorList>
    </citation>
    <scope>NUCLEOTIDE SEQUENCE [LARGE SCALE GENOMIC DNA]</scope>
    <source>
        <strain evidence="2 3">NCTC9381</strain>
    </source>
</reference>
<keyword evidence="1" id="KW-1133">Transmembrane helix</keyword>
<dbReference type="Proteomes" id="UP000254640">
    <property type="component" value="Unassembled WGS sequence"/>
</dbReference>
<protein>
    <submittedName>
        <fullName evidence="2">Ferrous iron uptake protein</fullName>
    </submittedName>
</protein>
<dbReference type="AlphaFoldDB" id="A0A379AEJ7"/>
<proteinExistence type="predicted"/>
<evidence type="ECO:0000256" key="1">
    <source>
        <dbReference type="SAM" id="Phobius"/>
    </source>
</evidence>